<keyword evidence="2" id="KW-0378">Hydrolase</keyword>
<dbReference type="PANTHER" id="PTHR46438">
    <property type="entry name" value="ALPHA/BETA-HYDROLASES SUPERFAMILY PROTEIN"/>
    <property type="match status" value="1"/>
</dbReference>
<dbReference type="Pfam" id="PF12697">
    <property type="entry name" value="Abhydrolase_6"/>
    <property type="match status" value="1"/>
</dbReference>
<gene>
    <name evidence="2" type="ORF">ACFFPJ_02925</name>
</gene>
<comment type="caution">
    <text evidence="2">The sequence shown here is derived from an EMBL/GenBank/DDBJ whole genome shotgun (WGS) entry which is preliminary data.</text>
</comment>
<sequence length="316" mass="34964">MPVMHAPDDIFVPHAFPEKQVNLGEITMNYAEAGSPKNPPLLLIPEQSGSWWGYEVAMGILAERFHVFAVDMRGQGRSTWTPKRYSLDNFGNDLVRFISIVIRRPVIVAGNSSGGVLAAWLSAFAMPGQIRAALCEDAPFFASEVNPSIGHSVRQAAGPAFELYRDHLGDQWSIGDWAGFIAGAKASPAKVMQLFPQADEPPQNLREYDPEWGRAFIEGTVAVNCPHEVMLSQVKTPILITHHMHMVDPETGELLGALSDEQAERARELMESAGVRVDYTLLPDAFHMMHMFDPERYVAVLTEWAASLPAEAQLTR</sequence>
<organism evidence="2 3">
    <name type="scientific">Microbacterium terregens</name>
    <dbReference type="NCBI Taxonomy" id="69363"/>
    <lineage>
        <taxon>Bacteria</taxon>
        <taxon>Bacillati</taxon>
        <taxon>Actinomycetota</taxon>
        <taxon>Actinomycetes</taxon>
        <taxon>Micrococcales</taxon>
        <taxon>Microbacteriaceae</taxon>
        <taxon>Microbacterium</taxon>
    </lineage>
</organism>
<keyword evidence="3" id="KW-1185">Reference proteome</keyword>
<dbReference type="PANTHER" id="PTHR46438:SF2">
    <property type="entry name" value="ALPHA_BETA-HYDROLASES SUPERFAMILY PROTEIN"/>
    <property type="match status" value="1"/>
</dbReference>
<name>A0ABV5SZ89_9MICO</name>
<evidence type="ECO:0000313" key="2">
    <source>
        <dbReference type="EMBL" id="MFB9644746.1"/>
    </source>
</evidence>
<dbReference type="GO" id="GO:0016787">
    <property type="term" value="F:hydrolase activity"/>
    <property type="evidence" value="ECO:0007669"/>
    <property type="project" value="UniProtKB-KW"/>
</dbReference>
<evidence type="ECO:0000313" key="3">
    <source>
        <dbReference type="Proteomes" id="UP001589611"/>
    </source>
</evidence>
<evidence type="ECO:0000259" key="1">
    <source>
        <dbReference type="Pfam" id="PF12697"/>
    </source>
</evidence>
<proteinExistence type="predicted"/>
<protein>
    <submittedName>
        <fullName evidence="2">Alpha/beta fold hydrolase</fullName>
    </submittedName>
</protein>
<dbReference type="Gene3D" id="3.40.50.1820">
    <property type="entry name" value="alpha/beta hydrolase"/>
    <property type="match status" value="1"/>
</dbReference>
<feature type="domain" description="AB hydrolase-1" evidence="1">
    <location>
        <begin position="43"/>
        <end position="299"/>
    </location>
</feature>
<dbReference type="Proteomes" id="UP001589611">
    <property type="component" value="Unassembled WGS sequence"/>
</dbReference>
<accession>A0ABV5SZ89</accession>
<dbReference type="InterPro" id="IPR000073">
    <property type="entry name" value="AB_hydrolase_1"/>
</dbReference>
<reference evidence="2 3" key="1">
    <citation type="submission" date="2024-09" db="EMBL/GenBank/DDBJ databases">
        <authorList>
            <person name="Sun Q."/>
            <person name="Mori K."/>
        </authorList>
    </citation>
    <scope>NUCLEOTIDE SEQUENCE [LARGE SCALE GENOMIC DNA]</scope>
    <source>
        <strain evidence="2 3">JCM 1342</strain>
    </source>
</reference>
<dbReference type="RefSeq" id="WP_344711542.1">
    <property type="nucleotide sequence ID" value="NZ_BAAAWH010000001.1"/>
</dbReference>
<dbReference type="InterPro" id="IPR029058">
    <property type="entry name" value="AB_hydrolase_fold"/>
</dbReference>
<dbReference type="EMBL" id="JBHMBE010000001">
    <property type="protein sequence ID" value="MFB9644746.1"/>
    <property type="molecule type" value="Genomic_DNA"/>
</dbReference>
<dbReference type="SUPFAM" id="SSF53474">
    <property type="entry name" value="alpha/beta-Hydrolases"/>
    <property type="match status" value="1"/>
</dbReference>